<feature type="non-terminal residue" evidence="13">
    <location>
        <position position="1"/>
    </location>
</feature>
<dbReference type="GO" id="GO:0016020">
    <property type="term" value="C:membrane"/>
    <property type="evidence" value="ECO:0007669"/>
    <property type="project" value="InterPro"/>
</dbReference>
<organism evidence="13 14">
    <name type="scientific">Cymbomonas tetramitiformis</name>
    <dbReference type="NCBI Taxonomy" id="36881"/>
    <lineage>
        <taxon>Eukaryota</taxon>
        <taxon>Viridiplantae</taxon>
        <taxon>Chlorophyta</taxon>
        <taxon>Pyramimonadophyceae</taxon>
        <taxon>Pyramimonadales</taxon>
        <taxon>Pyramimonadaceae</taxon>
        <taxon>Cymbomonas</taxon>
    </lineage>
</organism>
<dbReference type="Pfam" id="PF01365">
    <property type="entry name" value="RYDR_ITPR"/>
    <property type="match status" value="1"/>
</dbReference>
<feature type="domain" description="RIH" evidence="11">
    <location>
        <begin position="51"/>
        <end position="219"/>
    </location>
</feature>
<keyword evidence="14" id="KW-1185">Reference proteome</keyword>
<keyword evidence="8" id="KW-0407">Ion channel</keyword>
<feature type="transmembrane region" description="Helical" evidence="10">
    <location>
        <begin position="1550"/>
        <end position="1569"/>
    </location>
</feature>
<feature type="region of interest" description="Disordered" evidence="9">
    <location>
        <begin position="328"/>
        <end position="363"/>
    </location>
</feature>
<feature type="domain" description="RyR/IP3R Homology associated" evidence="12">
    <location>
        <begin position="870"/>
        <end position="966"/>
    </location>
</feature>
<feature type="transmembrane region" description="Helical" evidence="10">
    <location>
        <begin position="1395"/>
        <end position="1415"/>
    </location>
</feature>
<dbReference type="Gene3D" id="1.10.287.70">
    <property type="match status" value="1"/>
</dbReference>
<dbReference type="InterPro" id="IPR035910">
    <property type="entry name" value="RyR/IP3R_RIH_dom_sf"/>
</dbReference>
<evidence type="ECO:0000313" key="13">
    <source>
        <dbReference type="EMBL" id="KAK3282400.1"/>
    </source>
</evidence>
<dbReference type="GO" id="GO:0005262">
    <property type="term" value="F:calcium channel activity"/>
    <property type="evidence" value="ECO:0007669"/>
    <property type="project" value="InterPro"/>
</dbReference>
<feature type="transmembrane region" description="Helical" evidence="10">
    <location>
        <begin position="1252"/>
        <end position="1275"/>
    </location>
</feature>
<feature type="transmembrane region" description="Helical" evidence="10">
    <location>
        <begin position="1296"/>
        <end position="1319"/>
    </location>
</feature>
<evidence type="ECO:0000256" key="5">
    <source>
        <dbReference type="ARBA" id="ARBA00023065"/>
    </source>
</evidence>
<dbReference type="InterPro" id="IPR013662">
    <property type="entry name" value="RIH_assoc-dom"/>
</dbReference>
<keyword evidence="2" id="KW-0813">Transport</keyword>
<evidence type="ECO:0000256" key="8">
    <source>
        <dbReference type="ARBA" id="ARBA00023303"/>
    </source>
</evidence>
<dbReference type="SUPFAM" id="SSF100909">
    <property type="entry name" value="IP3 receptor type 1 binding core, domain 2"/>
    <property type="match status" value="1"/>
</dbReference>
<evidence type="ECO:0000256" key="9">
    <source>
        <dbReference type="SAM" id="MobiDB-lite"/>
    </source>
</evidence>
<evidence type="ECO:0000313" key="14">
    <source>
        <dbReference type="Proteomes" id="UP001190700"/>
    </source>
</evidence>
<dbReference type="PANTHER" id="PTHR13715:SF99">
    <property type="entry name" value="INOSITOL 1,4,5-TRISPHOSPHATE RECEPTOR-LIKE PROTEIN A"/>
    <property type="match status" value="1"/>
</dbReference>
<feature type="compositionally biased region" description="Basic and acidic residues" evidence="9">
    <location>
        <begin position="410"/>
        <end position="433"/>
    </location>
</feature>
<comment type="caution">
    <text evidence="13">The sequence shown here is derived from an EMBL/GenBank/DDBJ whole genome shotgun (WGS) entry which is preliminary data.</text>
</comment>
<name>A0AAE0GQ97_9CHLO</name>
<protein>
    <submittedName>
        <fullName evidence="13">Uncharacterized protein</fullName>
    </submittedName>
</protein>
<evidence type="ECO:0000259" key="11">
    <source>
        <dbReference type="Pfam" id="PF01365"/>
    </source>
</evidence>
<keyword evidence="7" id="KW-1071">Ligand-gated ion channel</keyword>
<dbReference type="GO" id="GO:0012505">
    <property type="term" value="C:endomembrane system"/>
    <property type="evidence" value="ECO:0007669"/>
    <property type="project" value="UniProtKB-SubCell"/>
</dbReference>
<keyword evidence="3 10" id="KW-0812">Transmembrane</keyword>
<dbReference type="InterPro" id="IPR015925">
    <property type="entry name" value="Ryanodine_IP3_receptor"/>
</dbReference>
<evidence type="ECO:0000256" key="6">
    <source>
        <dbReference type="ARBA" id="ARBA00023136"/>
    </source>
</evidence>
<dbReference type="PANTHER" id="PTHR13715">
    <property type="entry name" value="RYANODINE RECEPTOR AND IP3 RECEPTOR"/>
    <property type="match status" value="1"/>
</dbReference>
<evidence type="ECO:0000256" key="1">
    <source>
        <dbReference type="ARBA" id="ARBA00004127"/>
    </source>
</evidence>
<evidence type="ECO:0000259" key="12">
    <source>
        <dbReference type="Pfam" id="PF08454"/>
    </source>
</evidence>
<keyword evidence="6 10" id="KW-0472">Membrane</keyword>
<evidence type="ECO:0000256" key="10">
    <source>
        <dbReference type="SAM" id="Phobius"/>
    </source>
</evidence>
<feature type="transmembrane region" description="Helical" evidence="10">
    <location>
        <begin position="1463"/>
        <end position="1488"/>
    </location>
</feature>
<comment type="subcellular location">
    <subcellularLocation>
        <location evidence="1">Endomembrane system</location>
        <topology evidence="1">Multi-pass membrane protein</topology>
    </subcellularLocation>
</comment>
<sequence length="1732" mass="191928">RLQMWMFGPPKGASGVPEKDPRELCQAALERLADLCTPGKPVAGSSGMVVNPKHVATFQEMLRILHVVDHVMALLNLPLATHQEAGGTAGAEDIQRLLAVFDSAYRLLQRFCEGCGQNTNPANQAAVFAHMPTMRRHMAVTGLTEVAATIAACLRQNTVHVQDITEADIQGFLRVSRNGCSPKWLAVTNAVVLSSIGASVTAKQELVMNLLLRDPETCLLMKGEDGWRERAELMAEVPDATAVADLTPRLQYHVECVELMASCCLGKKVPINRIMASGVLPLREVINVLLYLEPYLTKHISSAIPDVAIFAVKGAYLMYLQNAFLHGSGKGSSKTKRESQLAQMSSAVWESPNPSRSAASPFGVSRPSFPEGFLRGLPPQDPSVMAMLARHLRELAACNVQQSPLRRMKDRHDAAQRVGRSQEGDEGDGDGKPLEPSTFMVDTGMKIALMEGDVELMGGDGEPARISAAGSPTTNGMAEEEDLKTGAAGGSGEVIEGAASESSGRADAEAEAGRLRDLSWHAHTVVLPFLTAYFQDWYKSGFLTYGAEQDCSDRLTLVQPIVSKMHHDLLVITDWESVIFKKGEGGTRVISAQSLAHLAFKCLESMECSGVDGICTTVLRRRLKQYASVNIDDSDEGDGSPRPALWKKFISELACALDVDASTSTGIGERNMAHMLASPLVVPNVQPTMRYQDAVKQLCHVLDHQAEGGQWWRKGTIPEVRYLRMLRGACYYMAASQQRGNLELARQLFEQRAPGSPLPALHAMQVHMCKLGVLSTAINKMVHASFRVKDEAVHVLNLLLEGANVQCQEAMQTALVCEASGQNLFFSTLSQDLRSAASSVQVKKMNKLEGAWDSVGGSRLPGNATHMLIFVQRCLQLLQLMCSNHYEPLQTMMKGQRAALSYNLVADVVEFTERLTQALVVIRDTREAAECATQCFTMLSEAMRGPCSALQLEVSSGALMHTCERLLASLAITPDDLDLLCTAPRGPKTSPNKGLEEQLQLSRLRRSCMRCVRDMLEGCELEGAVFNKVVDTLNIARMVQDTTQLQQQLPQLPSPQRKVCRAELIETHMLLGSLLAVDMEDTCQIQGLLEAHKAVSSFHKTHIRFGLSTAPIPTGLFRYQLSVSHLLHQHLGPQAVAPLTNVHHPGMAWREDHFSGTDDLTRGDAQCSSIEVVFKGKLQTVAFSLSDVPAGLRQSPSWRARNLTKMYDVPRDPAVERVEALMEVVALLVYQINAEQRVVRQLPMLYYAKLQYVHLMSASLFISIIICVIITAFYGEDESSWRQQRAPFAIVRILGFFHNVTCFISLLLFFAFECPILLFKAGLVDGESPEWEQLLRRWRKHHGDSVRILHSALGGEFLTTLALHNTLGLDSALSWASDTALSWASETTPTPLRRALAYAVCNLELLAATVPALLVVLCSWRFLWFSFLIISSICGTWLTPHFFAAHLLDYLVNFESGRQTLEAVVVGGPTLCKTGCVLAVVIYIYSIVSFTSFQDDMSERNACATFYECVSLHFIFGLDGAGKSEGIGSLYPGWIMPPVRWNEDFHQQALMIYIFTYLLFWTFLISNIITGQIVEAFSNIRTKKSELQLDLEQRAFISSISRHAFGQHYDVHVAEEQNPIDYLLFVHYIATSDEPLRSGVESHVAQCLREKDAVGWIPIGQSVYLELQDRKSEKRGEEEKKLEEKYLHAQIRRIDLLEEKTKDRIDTLENDIRGRFDRLEEKILTSLNRTTP</sequence>
<dbReference type="Pfam" id="PF08454">
    <property type="entry name" value="RIH_assoc"/>
    <property type="match status" value="1"/>
</dbReference>
<feature type="region of interest" description="Disordered" evidence="9">
    <location>
        <begin position="404"/>
        <end position="437"/>
    </location>
</feature>
<dbReference type="EMBL" id="LGRX02003334">
    <property type="protein sequence ID" value="KAK3282400.1"/>
    <property type="molecule type" value="Genomic_DNA"/>
</dbReference>
<feature type="compositionally biased region" description="Polar residues" evidence="9">
    <location>
        <begin position="340"/>
        <end position="358"/>
    </location>
</feature>
<keyword evidence="4 10" id="KW-1133">Transmembrane helix</keyword>
<gene>
    <name evidence="13" type="ORF">CYMTET_9858</name>
</gene>
<dbReference type="Proteomes" id="UP001190700">
    <property type="component" value="Unassembled WGS sequence"/>
</dbReference>
<feature type="transmembrane region" description="Helical" evidence="10">
    <location>
        <begin position="1422"/>
        <end position="1443"/>
    </location>
</feature>
<keyword evidence="5" id="KW-0406">Ion transport</keyword>
<evidence type="ECO:0000256" key="7">
    <source>
        <dbReference type="ARBA" id="ARBA00023286"/>
    </source>
</evidence>
<evidence type="ECO:0000256" key="4">
    <source>
        <dbReference type="ARBA" id="ARBA00022989"/>
    </source>
</evidence>
<evidence type="ECO:0000256" key="2">
    <source>
        <dbReference type="ARBA" id="ARBA00022448"/>
    </source>
</evidence>
<accession>A0AAE0GQ97</accession>
<evidence type="ECO:0000256" key="3">
    <source>
        <dbReference type="ARBA" id="ARBA00022692"/>
    </source>
</evidence>
<reference evidence="13 14" key="1">
    <citation type="journal article" date="2015" name="Genome Biol. Evol.">
        <title>Comparative Genomics of a Bacterivorous Green Alga Reveals Evolutionary Causalities and Consequences of Phago-Mixotrophic Mode of Nutrition.</title>
        <authorList>
            <person name="Burns J.A."/>
            <person name="Paasch A."/>
            <person name="Narechania A."/>
            <person name="Kim E."/>
        </authorList>
    </citation>
    <scope>NUCLEOTIDE SEQUENCE [LARGE SCALE GENOMIC DNA]</scope>
    <source>
        <strain evidence="13 14">PLY_AMNH</strain>
    </source>
</reference>
<dbReference type="InterPro" id="IPR000699">
    <property type="entry name" value="RIH_dom"/>
</dbReference>
<proteinExistence type="predicted"/>